<dbReference type="Pfam" id="PF04140">
    <property type="entry name" value="ICMT"/>
    <property type="match status" value="1"/>
</dbReference>
<evidence type="ECO:0000256" key="1">
    <source>
        <dbReference type="ARBA" id="ARBA00004141"/>
    </source>
</evidence>
<keyword evidence="2 5" id="KW-0812">Transmembrane</keyword>
<comment type="subcellular location">
    <subcellularLocation>
        <location evidence="1">Membrane</location>
        <topology evidence="1">Multi-pass membrane protein</topology>
    </subcellularLocation>
</comment>
<evidence type="ECO:0000313" key="6">
    <source>
        <dbReference type="EMBL" id="KMM38104.1"/>
    </source>
</evidence>
<keyword evidence="7" id="KW-1185">Reference proteome</keyword>
<protein>
    <submittedName>
        <fullName evidence="6">Isoprenylcysteine carboxyl methyltransferase</fullName>
    </submittedName>
</protein>
<dbReference type="GO" id="GO:0032259">
    <property type="term" value="P:methylation"/>
    <property type="evidence" value="ECO:0007669"/>
    <property type="project" value="UniProtKB-KW"/>
</dbReference>
<evidence type="ECO:0000256" key="3">
    <source>
        <dbReference type="ARBA" id="ARBA00022989"/>
    </source>
</evidence>
<keyword evidence="6" id="KW-0489">Methyltransferase</keyword>
<evidence type="ECO:0000256" key="2">
    <source>
        <dbReference type="ARBA" id="ARBA00022692"/>
    </source>
</evidence>
<dbReference type="PATRIC" id="fig|157733.3.peg.2596"/>
<feature type="transmembrane region" description="Helical" evidence="5">
    <location>
        <begin position="123"/>
        <end position="149"/>
    </location>
</feature>
<proteinExistence type="predicted"/>
<dbReference type="EMBL" id="LELK01000001">
    <property type="protein sequence ID" value="KMM38104.1"/>
    <property type="molecule type" value="Genomic_DNA"/>
</dbReference>
<evidence type="ECO:0000256" key="5">
    <source>
        <dbReference type="SAM" id="Phobius"/>
    </source>
</evidence>
<feature type="transmembrane region" description="Helical" evidence="5">
    <location>
        <begin position="70"/>
        <end position="88"/>
    </location>
</feature>
<dbReference type="OrthoDB" id="7203053at2"/>
<accession>A0A0J6D1G0</accession>
<dbReference type="InterPro" id="IPR007269">
    <property type="entry name" value="ICMT_MeTrfase"/>
</dbReference>
<dbReference type="PANTHER" id="PTHR43847">
    <property type="entry name" value="BLL3993 PROTEIN"/>
    <property type="match status" value="1"/>
</dbReference>
<dbReference type="GO" id="GO:0016020">
    <property type="term" value="C:membrane"/>
    <property type="evidence" value="ECO:0007669"/>
    <property type="project" value="UniProtKB-SubCell"/>
</dbReference>
<dbReference type="STRING" id="157733.AB986_01915"/>
<dbReference type="PANTHER" id="PTHR43847:SF1">
    <property type="entry name" value="BLL3993 PROTEIN"/>
    <property type="match status" value="1"/>
</dbReference>
<evidence type="ECO:0000313" key="7">
    <source>
        <dbReference type="Proteomes" id="UP000035996"/>
    </source>
</evidence>
<dbReference type="Gene3D" id="1.20.120.1630">
    <property type="match status" value="1"/>
</dbReference>
<dbReference type="GO" id="GO:0004671">
    <property type="term" value="F:protein C-terminal S-isoprenylcysteine carboxyl O-methyltransferase activity"/>
    <property type="evidence" value="ECO:0007669"/>
    <property type="project" value="InterPro"/>
</dbReference>
<comment type="caution">
    <text evidence="6">The sequence shown here is derived from an EMBL/GenBank/DDBJ whole genome shotgun (WGS) entry which is preliminary data.</text>
</comment>
<keyword evidence="4 5" id="KW-0472">Membrane</keyword>
<dbReference type="AlphaFoldDB" id="A0A0J6D1G0"/>
<dbReference type="InterPro" id="IPR052527">
    <property type="entry name" value="Metal_cation-efflux_comp"/>
</dbReference>
<keyword evidence="6" id="KW-0808">Transferase</keyword>
<dbReference type="RefSeq" id="WP_048309187.1">
    <property type="nucleotide sequence ID" value="NZ_CP119526.1"/>
</dbReference>
<sequence length="182" mass="20868">MAVLFTVMFILLVAQRVGELILARKNERWMKERGAIESGADHYKYIVMLHTGFLLAVALETVLRGFTLSFIWTTMLGLFLFAQMLRIWTIRSLGKFWNTKIIVLPKANVVSKGPYRFIRHPNYVIVALEILTLPLIFSSYWTAIVFTVLNAGLLLKVRIPAEEKALNEVTNYTDVFSEPTKN</sequence>
<organism evidence="6 7">
    <name type="scientific">Guptibacillus hwajinpoensis</name>
    <dbReference type="NCBI Taxonomy" id="208199"/>
    <lineage>
        <taxon>Bacteria</taxon>
        <taxon>Bacillati</taxon>
        <taxon>Bacillota</taxon>
        <taxon>Bacilli</taxon>
        <taxon>Bacillales</taxon>
        <taxon>Guptibacillaceae</taxon>
        <taxon>Guptibacillus</taxon>
    </lineage>
</organism>
<gene>
    <name evidence="6" type="ORF">AB986_01915</name>
</gene>
<evidence type="ECO:0000256" key="4">
    <source>
        <dbReference type="ARBA" id="ARBA00023136"/>
    </source>
</evidence>
<keyword evidence="3 5" id="KW-1133">Transmembrane helix</keyword>
<name>A0A0J6D1G0_9BACL</name>
<dbReference type="Proteomes" id="UP000035996">
    <property type="component" value="Unassembled WGS sequence"/>
</dbReference>
<reference evidence="6" key="1">
    <citation type="submission" date="2015-06" db="EMBL/GenBank/DDBJ databases">
        <authorList>
            <person name="Liu B."/>
            <person name="Wang J."/>
            <person name="Zhu Y."/>
            <person name="Liu G."/>
            <person name="Chen Q."/>
            <person name="Zheng C."/>
            <person name="Che J."/>
            <person name="Ge C."/>
            <person name="Shi H."/>
            <person name="Pan Z."/>
            <person name="Liu X."/>
        </authorList>
    </citation>
    <scope>NUCLEOTIDE SEQUENCE [LARGE SCALE GENOMIC DNA]</scope>
    <source>
        <strain evidence="6">DSM 16346</strain>
    </source>
</reference>
<feature type="transmembrane region" description="Helical" evidence="5">
    <location>
        <begin position="42"/>
        <end position="63"/>
    </location>
</feature>